<dbReference type="Proteomes" id="UP000505355">
    <property type="component" value="Chromosome"/>
</dbReference>
<dbReference type="Gene3D" id="3.80.10.10">
    <property type="entry name" value="Ribonuclease Inhibitor"/>
    <property type="match status" value="1"/>
</dbReference>
<dbReference type="RefSeq" id="WP_173415035.1">
    <property type="nucleotide sequence ID" value="NZ_CP054139.1"/>
</dbReference>
<evidence type="ECO:0000313" key="2">
    <source>
        <dbReference type="Proteomes" id="UP000505355"/>
    </source>
</evidence>
<accession>A0A7D4UPE5</accession>
<evidence type="ECO:0008006" key="3">
    <source>
        <dbReference type="Google" id="ProtNLM"/>
    </source>
</evidence>
<organism evidence="1 2">
    <name type="scientific">Mucilaginibacter mali</name>
    <dbReference type="NCBI Taxonomy" id="2740462"/>
    <lineage>
        <taxon>Bacteria</taxon>
        <taxon>Pseudomonadati</taxon>
        <taxon>Bacteroidota</taxon>
        <taxon>Sphingobacteriia</taxon>
        <taxon>Sphingobacteriales</taxon>
        <taxon>Sphingobacteriaceae</taxon>
        <taxon>Mucilaginibacter</taxon>
    </lineage>
</organism>
<name>A0A7D4UPE5_9SPHI</name>
<dbReference type="KEGG" id="mmab:HQ865_11520"/>
<dbReference type="AlphaFoldDB" id="A0A7D4UPE5"/>
<protein>
    <recommendedName>
        <fullName evidence="3">Leucine rich repeat (LRR) protein</fullName>
    </recommendedName>
</protein>
<proteinExistence type="predicted"/>
<gene>
    <name evidence="1" type="ORF">HQ865_11520</name>
</gene>
<dbReference type="EMBL" id="CP054139">
    <property type="protein sequence ID" value="QKJ30360.1"/>
    <property type="molecule type" value="Genomic_DNA"/>
</dbReference>
<sequence>MAIIRIAGFKVYANLDGTKSIIIDSDNIDACMRIYAENHLEGVAITTSHDYKLDNVDFLSRYPDIKHLSISDGITDISAIHLLGKLKSLVVSGKNRKIDFFYFPLLEKLSIDWSVHFSNMDNCKHLSTLSLYNYNPKTKDCLGISNLHWIKNLEITQSPIHSLNGLDKFNQLKELKINYCSKLEVLCCLEKSKETLIAFLCDHCKSINNHEYVTAFRHLSILAFNDGGTIPSLKFIKKISSLKNFRFVGTDVADGDMTPCIGLDYVGFSDKRHFSHTMKQINNLSKT</sequence>
<dbReference type="SUPFAM" id="SSF52058">
    <property type="entry name" value="L domain-like"/>
    <property type="match status" value="1"/>
</dbReference>
<evidence type="ECO:0000313" key="1">
    <source>
        <dbReference type="EMBL" id="QKJ30360.1"/>
    </source>
</evidence>
<reference evidence="1 2" key="1">
    <citation type="submission" date="2020-05" db="EMBL/GenBank/DDBJ databases">
        <title>Mucilaginibacter mali sp. nov.</title>
        <authorList>
            <person name="Kim H.S."/>
            <person name="Lee K.C."/>
            <person name="Suh M.K."/>
            <person name="Kim J.-S."/>
            <person name="Han K.-I."/>
            <person name="Eom M.K."/>
            <person name="Shin Y.K."/>
            <person name="Lee J.-S."/>
        </authorList>
    </citation>
    <scope>NUCLEOTIDE SEQUENCE [LARGE SCALE GENOMIC DNA]</scope>
    <source>
        <strain evidence="1 2">G2-14</strain>
    </source>
</reference>
<keyword evidence="2" id="KW-1185">Reference proteome</keyword>
<dbReference type="InterPro" id="IPR032675">
    <property type="entry name" value="LRR_dom_sf"/>
</dbReference>